<reference evidence="2 3" key="1">
    <citation type="journal article" date="2021" name="Elife">
        <title>Chloroplast acquisition without the gene transfer in kleptoplastic sea slugs, Plakobranchus ocellatus.</title>
        <authorList>
            <person name="Maeda T."/>
            <person name="Takahashi S."/>
            <person name="Yoshida T."/>
            <person name="Shimamura S."/>
            <person name="Takaki Y."/>
            <person name="Nagai Y."/>
            <person name="Toyoda A."/>
            <person name="Suzuki Y."/>
            <person name="Arimoto A."/>
            <person name="Ishii H."/>
            <person name="Satoh N."/>
            <person name="Nishiyama T."/>
            <person name="Hasebe M."/>
            <person name="Maruyama T."/>
            <person name="Minagawa J."/>
            <person name="Obokata J."/>
            <person name="Shigenobu S."/>
        </authorList>
    </citation>
    <scope>NUCLEOTIDE SEQUENCE [LARGE SCALE GENOMIC DNA]</scope>
</reference>
<proteinExistence type="predicted"/>
<dbReference type="AlphaFoldDB" id="A0AAV4BK12"/>
<gene>
    <name evidence="2" type="ORF">PoB_004588500</name>
</gene>
<dbReference type="Pfam" id="PF19272">
    <property type="entry name" value="ASMase_C"/>
    <property type="match status" value="1"/>
</dbReference>
<evidence type="ECO:0000313" key="3">
    <source>
        <dbReference type="Proteomes" id="UP000735302"/>
    </source>
</evidence>
<accession>A0AAV4BK12</accession>
<evidence type="ECO:0000313" key="2">
    <source>
        <dbReference type="EMBL" id="GFO19380.1"/>
    </source>
</evidence>
<comment type="caution">
    <text evidence="2">The sequence shown here is derived from an EMBL/GenBank/DDBJ whole genome shotgun (WGS) entry which is preliminary data.</text>
</comment>
<feature type="domain" description="Sphingomyelin phosphodiesterase C-terminal" evidence="1">
    <location>
        <begin position="25"/>
        <end position="97"/>
    </location>
</feature>
<organism evidence="2 3">
    <name type="scientific">Plakobranchus ocellatus</name>
    <dbReference type="NCBI Taxonomy" id="259542"/>
    <lineage>
        <taxon>Eukaryota</taxon>
        <taxon>Metazoa</taxon>
        <taxon>Spiralia</taxon>
        <taxon>Lophotrochozoa</taxon>
        <taxon>Mollusca</taxon>
        <taxon>Gastropoda</taxon>
        <taxon>Heterobranchia</taxon>
        <taxon>Euthyneura</taxon>
        <taxon>Panpulmonata</taxon>
        <taxon>Sacoglossa</taxon>
        <taxon>Placobranchoidea</taxon>
        <taxon>Plakobranchidae</taxon>
        <taxon>Plakobranchus</taxon>
    </lineage>
</organism>
<protein>
    <submittedName>
        <fullName evidence="2">Acid sphingomyelinase-like phosphodiesterase 3b</fullName>
    </submittedName>
</protein>
<evidence type="ECO:0000259" key="1">
    <source>
        <dbReference type="Pfam" id="PF19272"/>
    </source>
</evidence>
<keyword evidence="3" id="KW-1185">Reference proteome</keyword>
<name>A0AAV4BK12_9GAST</name>
<dbReference type="InterPro" id="IPR045473">
    <property type="entry name" value="ASM_C"/>
</dbReference>
<dbReference type="EMBL" id="BLXT01005065">
    <property type="protein sequence ID" value="GFO19380.1"/>
    <property type="molecule type" value="Genomic_DNA"/>
</dbReference>
<dbReference type="Proteomes" id="UP000735302">
    <property type="component" value="Unassembled WGS sequence"/>
</dbReference>
<sequence length="142" mass="16382">MGSRNNLTSLGKEHGRCRMGSKSLSQFTAPSVIPWRYRFKTPVGDDVGDPHNPGVRLIEYDRDTGAHLNYHQYFINLRDTNTQNRANWAKLYSSIKTIFDRMKDGGGKKYSDQYCRFRLVSKKEKVCTDKMRGDIYCGGLYI</sequence>